<dbReference type="InterPro" id="IPR018170">
    <property type="entry name" value="Aldo/ket_reductase_CS"/>
</dbReference>
<dbReference type="STRING" id="640938.TR210_913"/>
<dbReference type="PROSITE" id="PS00062">
    <property type="entry name" value="ALDOKETO_REDUCTASE_2"/>
    <property type="match status" value="1"/>
</dbReference>
<evidence type="ECO:0000256" key="4">
    <source>
        <dbReference type="PIRSR" id="PIRSR000097-1"/>
    </source>
</evidence>
<dbReference type="Pfam" id="PF00248">
    <property type="entry name" value="Aldo_ket_red"/>
    <property type="match status" value="1"/>
</dbReference>
<dbReference type="EMBL" id="FJNB01000005">
    <property type="protein sequence ID" value="CZQ90969.1"/>
    <property type="molecule type" value="Genomic_DNA"/>
</dbReference>
<dbReference type="Gene3D" id="3.20.20.100">
    <property type="entry name" value="NADP-dependent oxidoreductase domain"/>
    <property type="match status" value="1"/>
</dbReference>
<evidence type="ECO:0000259" key="7">
    <source>
        <dbReference type="Pfam" id="PF00248"/>
    </source>
</evidence>
<dbReference type="Proteomes" id="UP000076878">
    <property type="component" value="Unassembled WGS sequence"/>
</dbReference>
<dbReference type="Proteomes" id="UP000199280">
    <property type="component" value="Unassembled WGS sequence"/>
</dbReference>
<dbReference type="PIRSF" id="PIRSF000097">
    <property type="entry name" value="AKR"/>
    <property type="match status" value="1"/>
</dbReference>
<protein>
    <submittedName>
        <fullName evidence="8 9">Aldo/keto reductase</fullName>
    </submittedName>
</protein>
<name>A0A143YKY6_9LACT</name>
<feature type="site" description="Lowers pKa of active site Tyr" evidence="6">
    <location>
        <position position="74"/>
    </location>
</feature>
<evidence type="ECO:0000256" key="6">
    <source>
        <dbReference type="PIRSR" id="PIRSR000097-3"/>
    </source>
</evidence>
<gene>
    <name evidence="9" type="ORF">SAMN05216375_10343</name>
    <name evidence="8" type="ORF">TR210_913</name>
</gene>
<evidence type="ECO:0000313" key="10">
    <source>
        <dbReference type="Proteomes" id="UP000076878"/>
    </source>
</evidence>
<dbReference type="InterPro" id="IPR023210">
    <property type="entry name" value="NADP_OxRdtase_dom"/>
</dbReference>
<dbReference type="PANTHER" id="PTHR43827">
    <property type="entry name" value="2,5-DIKETO-D-GLUCONIC ACID REDUCTASE"/>
    <property type="match status" value="1"/>
</dbReference>
<dbReference type="InterPro" id="IPR020471">
    <property type="entry name" value="AKR"/>
</dbReference>
<keyword evidence="3" id="KW-0560">Oxidoreductase</keyword>
<dbReference type="GO" id="GO:0016616">
    <property type="term" value="F:oxidoreductase activity, acting on the CH-OH group of donors, NAD or NADP as acceptor"/>
    <property type="evidence" value="ECO:0007669"/>
    <property type="project" value="UniProtKB-ARBA"/>
</dbReference>
<dbReference type="PROSITE" id="PS00063">
    <property type="entry name" value="ALDOKETO_REDUCTASE_3"/>
    <property type="match status" value="1"/>
</dbReference>
<dbReference type="PANTHER" id="PTHR43827:SF3">
    <property type="entry name" value="NADP-DEPENDENT OXIDOREDUCTASE DOMAIN-CONTAINING PROTEIN"/>
    <property type="match status" value="1"/>
</dbReference>
<dbReference type="EMBL" id="FNYT01000003">
    <property type="protein sequence ID" value="SEI72751.1"/>
    <property type="molecule type" value="Genomic_DNA"/>
</dbReference>
<dbReference type="FunFam" id="3.20.20.100:FF:000015">
    <property type="entry name" value="Oxidoreductase, aldo/keto reductase family"/>
    <property type="match status" value="1"/>
</dbReference>
<dbReference type="PROSITE" id="PS00798">
    <property type="entry name" value="ALDOKETO_REDUCTASE_1"/>
    <property type="match status" value="1"/>
</dbReference>
<dbReference type="SUPFAM" id="SSF51430">
    <property type="entry name" value="NAD(P)-linked oxidoreductase"/>
    <property type="match status" value="1"/>
</dbReference>
<proteinExistence type="inferred from homology"/>
<feature type="active site" description="Proton donor" evidence="4">
    <location>
        <position position="49"/>
    </location>
</feature>
<dbReference type="CDD" id="cd19133">
    <property type="entry name" value="AKR_AKR5F1"/>
    <property type="match status" value="1"/>
</dbReference>
<evidence type="ECO:0000256" key="5">
    <source>
        <dbReference type="PIRSR" id="PIRSR000097-2"/>
    </source>
</evidence>
<feature type="domain" description="NADP-dependent oxidoreductase" evidence="7">
    <location>
        <begin position="15"/>
        <end position="257"/>
    </location>
</feature>
<keyword evidence="2" id="KW-0521">NADP</keyword>
<accession>A0A143YKY6</accession>
<dbReference type="InterPro" id="IPR036812">
    <property type="entry name" value="NAD(P)_OxRdtase_dom_sf"/>
</dbReference>
<comment type="similarity">
    <text evidence="1">Belongs to the aldo/keto reductase family.</text>
</comment>
<dbReference type="AlphaFoldDB" id="A0A143YKY6"/>
<evidence type="ECO:0000313" key="9">
    <source>
        <dbReference type="EMBL" id="SEI72751.1"/>
    </source>
</evidence>
<feature type="binding site" evidence="5">
    <location>
        <position position="107"/>
    </location>
    <ligand>
        <name>substrate</name>
    </ligand>
</feature>
<evidence type="ECO:0000313" key="8">
    <source>
        <dbReference type="EMBL" id="CZQ90969.1"/>
    </source>
</evidence>
<evidence type="ECO:0000256" key="1">
    <source>
        <dbReference type="ARBA" id="ARBA00007905"/>
    </source>
</evidence>
<evidence type="ECO:0000256" key="3">
    <source>
        <dbReference type="ARBA" id="ARBA00023002"/>
    </source>
</evidence>
<organism evidence="8 10">
    <name type="scientific">Trichococcus ilyis</name>
    <dbReference type="NCBI Taxonomy" id="640938"/>
    <lineage>
        <taxon>Bacteria</taxon>
        <taxon>Bacillati</taxon>
        <taxon>Bacillota</taxon>
        <taxon>Bacilli</taxon>
        <taxon>Lactobacillales</taxon>
        <taxon>Carnobacteriaceae</taxon>
        <taxon>Trichococcus</taxon>
    </lineage>
</organism>
<dbReference type="PRINTS" id="PR00069">
    <property type="entry name" value="ALDKETRDTASE"/>
</dbReference>
<reference evidence="9 11" key="2">
    <citation type="submission" date="2016-10" db="EMBL/GenBank/DDBJ databases">
        <authorList>
            <person name="Varghese N."/>
            <person name="Submissions S."/>
        </authorList>
    </citation>
    <scope>NUCLEOTIDE SEQUENCE [LARGE SCALE GENOMIC DNA]</scope>
    <source>
        <strain evidence="9 11">DSM 22150</strain>
    </source>
</reference>
<dbReference type="RefSeq" id="WP_068622009.1">
    <property type="nucleotide sequence ID" value="NZ_FJNB01000005.1"/>
</dbReference>
<evidence type="ECO:0000313" key="11">
    <source>
        <dbReference type="Proteomes" id="UP000199280"/>
    </source>
</evidence>
<reference evidence="8 10" key="1">
    <citation type="submission" date="2016-02" db="EMBL/GenBank/DDBJ databases">
        <authorList>
            <person name="Wen L."/>
            <person name="He K."/>
            <person name="Yang H."/>
        </authorList>
    </citation>
    <scope>NUCLEOTIDE SEQUENCE [LARGE SCALE GENOMIC DNA]</scope>
    <source>
        <strain evidence="8">Trichococcus_R210</strain>
    </source>
</reference>
<evidence type="ECO:0000256" key="2">
    <source>
        <dbReference type="ARBA" id="ARBA00022857"/>
    </source>
</evidence>
<dbReference type="OrthoDB" id="191683at2"/>
<sequence>MQTVKLNNGVEIPVLGFGTFQITDPVEAEQSVIAAIKAGYRHIDTAQSYMNEEAVGRGIANSGVPREELFVTTKVWVENVSYDGVKASFERSRKRLGLDYVDMLLIHQPYSDVYGAWRAMEELQEEGKIRAIGVSNFAVDRAVDLATFNKVVPQMDQIEINPFHQQVKAIEALKAEGIMPEAWVPFAEGKNDIFNNAVLVTIGKKYNKSVAQVITRWLVEQDIVVLAKSTKPERMAENLDVFDFALTDDDKAQIATLDDGASQFFSHSDPNMIKWMAERKMNV</sequence>
<keyword evidence="11" id="KW-1185">Reference proteome</keyword>